<protein>
    <submittedName>
        <fullName evidence="1">Uridine kinase</fullName>
    </submittedName>
</protein>
<reference evidence="1 2" key="1">
    <citation type="submission" date="2018-09" db="EMBL/GenBank/DDBJ databases">
        <title>Isolation, diversity and antifungal activity of actinobacteria from wheat.</title>
        <authorList>
            <person name="Han C."/>
        </authorList>
    </citation>
    <scope>NUCLEOTIDE SEQUENCE [LARGE SCALE GENOMIC DNA]</scope>
    <source>
        <strain evidence="1 2">NEAU-YY265</strain>
    </source>
</reference>
<keyword evidence="1" id="KW-0808">Transferase</keyword>
<dbReference type="Gene3D" id="3.40.50.300">
    <property type="entry name" value="P-loop containing nucleotide triphosphate hydrolases"/>
    <property type="match status" value="1"/>
</dbReference>
<keyword evidence="2" id="KW-1185">Reference proteome</keyword>
<sequence length="220" mass="23522">MRVQPVTEDVLVTRIVDLVLATAAGSEGDGGAGGGDGRGVRMVVDGHPAAHPERLADALVDPLRAAGRPVARIRVRDFLRPRSLRLEHGPHDPDSLLDAWIDVAALNREVLMPVGPGGSGRYLPTLRDPDTDRSTRAAYVDAPPGLVVVLDGSLTLGRWLDLDLAVHLALRPATLRRLTPPADAWTLPAYKRYAAEVDPEAVADLVVRADDPRHPALVVA</sequence>
<gene>
    <name evidence="1" type="ORF">DY240_30125</name>
</gene>
<dbReference type="EMBL" id="QUAL01000435">
    <property type="protein sequence ID" value="RIQ11098.1"/>
    <property type="molecule type" value="Genomic_DNA"/>
</dbReference>
<dbReference type="Proteomes" id="UP000284057">
    <property type="component" value="Unassembled WGS sequence"/>
</dbReference>
<comment type="caution">
    <text evidence="1">The sequence shown here is derived from an EMBL/GenBank/DDBJ whole genome shotgun (WGS) entry which is preliminary data.</text>
</comment>
<evidence type="ECO:0000313" key="2">
    <source>
        <dbReference type="Proteomes" id="UP000284057"/>
    </source>
</evidence>
<organism evidence="1 2">
    <name type="scientific">Jiangella rhizosphaerae</name>
    <dbReference type="NCBI Taxonomy" id="2293569"/>
    <lineage>
        <taxon>Bacteria</taxon>
        <taxon>Bacillati</taxon>
        <taxon>Actinomycetota</taxon>
        <taxon>Actinomycetes</taxon>
        <taxon>Jiangellales</taxon>
        <taxon>Jiangellaceae</taxon>
        <taxon>Jiangella</taxon>
    </lineage>
</organism>
<name>A0A418KGG0_9ACTN</name>
<dbReference type="GO" id="GO:0016301">
    <property type="term" value="F:kinase activity"/>
    <property type="evidence" value="ECO:0007669"/>
    <property type="project" value="UniProtKB-KW"/>
</dbReference>
<dbReference type="AlphaFoldDB" id="A0A418KGG0"/>
<accession>A0A418KGG0</accession>
<dbReference type="OrthoDB" id="5186671at2"/>
<dbReference type="RefSeq" id="WP_119663338.1">
    <property type="nucleotide sequence ID" value="NZ_QUAL01000435.1"/>
</dbReference>
<dbReference type="InterPro" id="IPR027417">
    <property type="entry name" value="P-loop_NTPase"/>
</dbReference>
<evidence type="ECO:0000313" key="1">
    <source>
        <dbReference type="EMBL" id="RIQ11098.1"/>
    </source>
</evidence>
<keyword evidence="1" id="KW-0418">Kinase</keyword>
<proteinExistence type="predicted"/>